<organism evidence="4 5">
    <name type="scientific">Corynebacterium amycolatum</name>
    <dbReference type="NCBI Taxonomy" id="43765"/>
    <lineage>
        <taxon>Bacteria</taxon>
        <taxon>Bacillati</taxon>
        <taxon>Actinomycetota</taxon>
        <taxon>Actinomycetes</taxon>
        <taxon>Mycobacteriales</taxon>
        <taxon>Corynebacteriaceae</taxon>
        <taxon>Corynebacterium</taxon>
    </lineage>
</organism>
<name>A0AAW9STI7_CORAY</name>
<keyword evidence="3" id="KW-0812">Transmembrane</keyword>
<dbReference type="CDD" id="cd05829">
    <property type="entry name" value="Sortase_F"/>
    <property type="match status" value="1"/>
</dbReference>
<proteinExistence type="predicted"/>
<dbReference type="RefSeq" id="WP_284827200.1">
    <property type="nucleotide sequence ID" value="NZ_JASOOY020000007.1"/>
</dbReference>
<dbReference type="InterPro" id="IPR042001">
    <property type="entry name" value="Sortase_F"/>
</dbReference>
<dbReference type="Proteomes" id="UP001223646">
    <property type="component" value="Unassembled WGS sequence"/>
</dbReference>
<keyword evidence="3" id="KW-0472">Membrane</keyword>
<feature type="transmembrane region" description="Helical" evidence="3">
    <location>
        <begin position="64"/>
        <end position="83"/>
    </location>
</feature>
<evidence type="ECO:0000313" key="4">
    <source>
        <dbReference type="EMBL" id="MEO3716373.1"/>
    </source>
</evidence>
<dbReference type="InterPro" id="IPR023365">
    <property type="entry name" value="Sortase_dom-sf"/>
</dbReference>
<gene>
    <name evidence="4" type="ORF">QP460_002040</name>
</gene>
<dbReference type="EMBL" id="JASOOY020000007">
    <property type="protein sequence ID" value="MEO3716373.1"/>
    <property type="molecule type" value="Genomic_DNA"/>
</dbReference>
<sequence length="255" mass="26866">MTDQFGSDETGKEPGNTPGFEPSIEPEAETGAPDHVDAFDQDEDQADGQAEDLQSVPWWKQPRMYIAAIALIGVIALLVIGQINRNDSTLDGAQENLPTPAQGSRGAVHEMEMLIDGKSAPIDFVQLTDQGSLIPPTDVSRLGWYSASAIPGEKGAAGSSVITGHVNEVDQGDGYAARFADLKAGDTVTVKVDGESRDFTVSKDPIQVVKGAQMPEAVNDAVGENRLVLITCGGEFVGGTLGYADNIIVEATPVR</sequence>
<keyword evidence="1" id="KW-0378">Hydrolase</keyword>
<evidence type="ECO:0000313" key="5">
    <source>
        <dbReference type="Proteomes" id="UP001223646"/>
    </source>
</evidence>
<dbReference type="AlphaFoldDB" id="A0AAW9STI7"/>
<dbReference type="InterPro" id="IPR005754">
    <property type="entry name" value="Sortase"/>
</dbReference>
<reference evidence="4" key="2">
    <citation type="submission" date="2024-05" db="EMBL/GenBank/DDBJ databases">
        <authorList>
            <person name="Wolfe A."/>
        </authorList>
    </citation>
    <scope>NUCLEOTIDE SEQUENCE</scope>
    <source>
        <strain evidence="4">UMB1064</strain>
    </source>
</reference>
<feature type="region of interest" description="Disordered" evidence="2">
    <location>
        <begin position="1"/>
        <end position="53"/>
    </location>
</feature>
<dbReference type="Gene3D" id="2.40.260.10">
    <property type="entry name" value="Sortase"/>
    <property type="match status" value="1"/>
</dbReference>
<dbReference type="GO" id="GO:0016787">
    <property type="term" value="F:hydrolase activity"/>
    <property type="evidence" value="ECO:0007669"/>
    <property type="project" value="UniProtKB-KW"/>
</dbReference>
<dbReference type="Pfam" id="PF04203">
    <property type="entry name" value="Sortase"/>
    <property type="match status" value="1"/>
</dbReference>
<accession>A0AAW9STI7</accession>
<keyword evidence="3" id="KW-1133">Transmembrane helix</keyword>
<evidence type="ECO:0000256" key="2">
    <source>
        <dbReference type="SAM" id="MobiDB-lite"/>
    </source>
</evidence>
<evidence type="ECO:0000256" key="3">
    <source>
        <dbReference type="SAM" id="Phobius"/>
    </source>
</evidence>
<dbReference type="SUPFAM" id="SSF63817">
    <property type="entry name" value="Sortase"/>
    <property type="match status" value="1"/>
</dbReference>
<feature type="compositionally biased region" description="Acidic residues" evidence="2">
    <location>
        <begin position="39"/>
        <end position="50"/>
    </location>
</feature>
<reference evidence="4" key="1">
    <citation type="submission" date="2023-05" db="EMBL/GenBank/DDBJ databases">
        <authorList>
            <person name="Du J."/>
        </authorList>
    </citation>
    <scope>NUCLEOTIDE SEQUENCE</scope>
    <source>
        <strain evidence="4">UMB1064</strain>
    </source>
</reference>
<evidence type="ECO:0000256" key="1">
    <source>
        <dbReference type="ARBA" id="ARBA00022801"/>
    </source>
</evidence>
<comment type="caution">
    <text evidence="4">The sequence shown here is derived from an EMBL/GenBank/DDBJ whole genome shotgun (WGS) entry which is preliminary data.</text>
</comment>
<protein>
    <submittedName>
        <fullName evidence="4">Class F sortase</fullName>
    </submittedName>
</protein>